<evidence type="ECO:0008006" key="6">
    <source>
        <dbReference type="Google" id="ProtNLM"/>
    </source>
</evidence>
<evidence type="ECO:0000259" key="2">
    <source>
        <dbReference type="Pfam" id="PF11738"/>
    </source>
</evidence>
<dbReference type="OrthoDB" id="8970257at2"/>
<dbReference type="GeneID" id="78086111"/>
<dbReference type="HOGENOM" id="CLU_087229_0_0_7"/>
<keyword evidence="5" id="KW-1185">Reference proteome</keyword>
<feature type="domain" description="Deacetylase PdaC" evidence="3">
    <location>
        <begin position="39"/>
        <end position="114"/>
    </location>
</feature>
<reference evidence="4 5" key="1">
    <citation type="submission" date="2010-10" db="EMBL/GenBank/DDBJ databases">
        <authorList>
            <consortium name="The Broad Institute Genome Sequencing Platform"/>
            <person name="Ward D."/>
            <person name="Earl A."/>
            <person name="Feldgarden M."/>
            <person name="Young S.K."/>
            <person name="Gargeya S."/>
            <person name="Zeng Q."/>
            <person name="Alvarado L."/>
            <person name="Berlin A."/>
            <person name="Bochicchio J."/>
            <person name="Chapman S.B."/>
            <person name="Chen Z."/>
            <person name="Freedman E."/>
            <person name="Gellesch M."/>
            <person name="Goldberg J."/>
            <person name="Griggs A."/>
            <person name="Gujja S."/>
            <person name="Heilman E."/>
            <person name="Heiman D."/>
            <person name="Howarth C."/>
            <person name="Mehta T."/>
            <person name="Neiman D."/>
            <person name="Pearson M."/>
            <person name="Roberts A."/>
            <person name="Saif S."/>
            <person name="Shea T."/>
            <person name="Shenoy N."/>
            <person name="Sisk P."/>
            <person name="Stolte C."/>
            <person name="Sykes S."/>
            <person name="White J."/>
            <person name="Yandava C."/>
            <person name="Allen-Vercoe E."/>
            <person name="Sibley C."/>
            <person name="Ambrose C.E."/>
            <person name="Strauss J."/>
            <person name="Daigneault M."/>
            <person name="Haas B."/>
            <person name="Nusbaum C."/>
            <person name="Birren B."/>
        </authorList>
    </citation>
    <scope>NUCLEOTIDE SEQUENCE [LARGE SCALE GENOMIC DNA]</scope>
    <source>
        <strain evidence="4 5">3_1_6</strain>
    </source>
</reference>
<keyword evidence="1" id="KW-0732">Signal</keyword>
<dbReference type="Gene3D" id="3.90.640.20">
    <property type="entry name" value="Heat-shock cognate protein, ATPase"/>
    <property type="match status" value="1"/>
</dbReference>
<gene>
    <name evidence="4" type="ORF">HMPREF0179_00977</name>
</gene>
<dbReference type="Gene3D" id="3.30.565.40">
    <property type="entry name" value="Fervidobacterium nodosum Rt17-B1 like"/>
    <property type="match status" value="1"/>
</dbReference>
<dbReference type="AlphaFoldDB" id="E5Y466"/>
<feature type="signal peptide" evidence="1">
    <location>
        <begin position="1"/>
        <end position="17"/>
    </location>
</feature>
<dbReference type="eggNOG" id="COG0726">
    <property type="taxonomic scope" value="Bacteria"/>
</dbReference>
<evidence type="ECO:0000256" key="1">
    <source>
        <dbReference type="SAM" id="SignalP"/>
    </source>
</evidence>
<dbReference type="InterPro" id="IPR025303">
    <property type="entry name" value="PdaC"/>
</dbReference>
<evidence type="ECO:0000313" key="5">
    <source>
        <dbReference type="Proteomes" id="UP000006034"/>
    </source>
</evidence>
<name>E5Y466_BILW3</name>
<dbReference type="Proteomes" id="UP000006034">
    <property type="component" value="Unassembled WGS sequence"/>
</dbReference>
<feature type="chain" id="PRO_5003200899" description="DUF3298 domain-containing protein" evidence="1">
    <location>
        <begin position="18"/>
        <end position="226"/>
    </location>
</feature>
<accession>E5Y466</accession>
<feature type="domain" description="DUF3298" evidence="2">
    <location>
        <begin position="134"/>
        <end position="211"/>
    </location>
</feature>
<dbReference type="RefSeq" id="WP_005025633.1">
    <property type="nucleotide sequence ID" value="NZ_KE150238.1"/>
</dbReference>
<evidence type="ECO:0000313" key="4">
    <source>
        <dbReference type="EMBL" id="EFV45266.1"/>
    </source>
</evidence>
<dbReference type="Pfam" id="PF11738">
    <property type="entry name" value="DUF3298"/>
    <property type="match status" value="1"/>
</dbReference>
<comment type="caution">
    <text evidence="4">The sequence shown here is derived from an EMBL/GenBank/DDBJ whole genome shotgun (WGS) entry which is preliminary data.</text>
</comment>
<organism evidence="4 5">
    <name type="scientific">Bilophila wadsworthia (strain 3_1_6)</name>
    <dbReference type="NCBI Taxonomy" id="563192"/>
    <lineage>
        <taxon>Bacteria</taxon>
        <taxon>Pseudomonadati</taxon>
        <taxon>Thermodesulfobacteriota</taxon>
        <taxon>Desulfovibrionia</taxon>
        <taxon>Desulfovibrionales</taxon>
        <taxon>Desulfovibrionaceae</taxon>
        <taxon>Bilophila</taxon>
    </lineage>
</organism>
<dbReference type="STRING" id="563192.HMPREF0179_00977"/>
<dbReference type="Pfam" id="PF13739">
    <property type="entry name" value="PdaC"/>
    <property type="match status" value="1"/>
</dbReference>
<reference evidence="4 5" key="2">
    <citation type="submission" date="2013-04" db="EMBL/GenBank/DDBJ databases">
        <title>The Genome Sequence of Bilophila wadsworthia 3_1_6.</title>
        <authorList>
            <consortium name="The Broad Institute Genomics Platform"/>
            <person name="Earl A."/>
            <person name="Ward D."/>
            <person name="Feldgarden M."/>
            <person name="Gevers D."/>
            <person name="Sibley C."/>
            <person name="Strauss J."/>
            <person name="Allen-Vercoe E."/>
            <person name="Walker B."/>
            <person name="Young S."/>
            <person name="Zeng Q."/>
            <person name="Gargeya S."/>
            <person name="Fitzgerald M."/>
            <person name="Haas B."/>
            <person name="Abouelleil A."/>
            <person name="Allen A.W."/>
            <person name="Alvarado L."/>
            <person name="Arachchi H.M."/>
            <person name="Berlin A.M."/>
            <person name="Chapman S.B."/>
            <person name="Gainer-Dewar J."/>
            <person name="Goldberg J."/>
            <person name="Griggs A."/>
            <person name="Gujja S."/>
            <person name="Hansen M."/>
            <person name="Howarth C."/>
            <person name="Imamovic A."/>
            <person name="Ireland A."/>
            <person name="Larimer J."/>
            <person name="McCowan C."/>
            <person name="Murphy C."/>
            <person name="Pearson M."/>
            <person name="Poon T.W."/>
            <person name="Priest M."/>
            <person name="Roberts A."/>
            <person name="Saif S."/>
            <person name="Shea T."/>
            <person name="Sisk P."/>
            <person name="Sykes S."/>
            <person name="Wortman J."/>
            <person name="Nusbaum C."/>
            <person name="Birren B."/>
        </authorList>
    </citation>
    <scope>NUCLEOTIDE SEQUENCE [LARGE SCALE GENOMIC DNA]</scope>
    <source>
        <strain evidence="4 5">3_1_6</strain>
    </source>
</reference>
<sequence length="226" mass="24861">MSYFVRFLLLCCTVALAIPTYANALNERDAVVSRQTGKLQIRVHYPITGNARVDADVADWAHQAVDTFQNTYGEEPDLGVPYELETTYSTTRSTPSVLSIVWKTASYTGGAHGNLEITTTTYDMKSGALIDLYDVFENLDTALDVMSRYCTKALTKSLGDMYNDDMLRSGTAPEAENFSSFALTPEGIRIFFQPYQVAPWAAGSQVVDIPLDALADAGPRLSLWGK</sequence>
<proteinExistence type="predicted"/>
<dbReference type="EMBL" id="ADCP02000001">
    <property type="protein sequence ID" value="EFV45266.1"/>
    <property type="molecule type" value="Genomic_DNA"/>
</dbReference>
<evidence type="ECO:0000259" key="3">
    <source>
        <dbReference type="Pfam" id="PF13739"/>
    </source>
</evidence>
<dbReference type="InterPro" id="IPR037126">
    <property type="entry name" value="PdaC/RsiV-like_sf"/>
</dbReference>
<dbReference type="InterPro" id="IPR021729">
    <property type="entry name" value="DUF3298"/>
</dbReference>
<protein>
    <recommendedName>
        <fullName evidence="6">DUF3298 domain-containing protein</fullName>
    </recommendedName>
</protein>